<name>A0ABV8YUH7_9ACTN</name>
<organism evidence="2 3">
    <name type="scientific">Streptomyces xiangluensis</name>
    <dbReference type="NCBI Taxonomy" id="2665720"/>
    <lineage>
        <taxon>Bacteria</taxon>
        <taxon>Bacillati</taxon>
        <taxon>Actinomycetota</taxon>
        <taxon>Actinomycetes</taxon>
        <taxon>Kitasatosporales</taxon>
        <taxon>Streptomycetaceae</taxon>
        <taxon>Streptomyces</taxon>
    </lineage>
</organism>
<evidence type="ECO:0000313" key="2">
    <source>
        <dbReference type="EMBL" id="MFC4467648.1"/>
    </source>
</evidence>
<reference evidence="3" key="1">
    <citation type="journal article" date="2019" name="Int. J. Syst. Evol. Microbiol.">
        <title>The Global Catalogue of Microorganisms (GCM) 10K type strain sequencing project: providing services to taxonomists for standard genome sequencing and annotation.</title>
        <authorList>
            <consortium name="The Broad Institute Genomics Platform"/>
            <consortium name="The Broad Institute Genome Sequencing Center for Infectious Disease"/>
            <person name="Wu L."/>
            <person name="Ma J."/>
        </authorList>
    </citation>
    <scope>NUCLEOTIDE SEQUENCE [LARGE SCALE GENOMIC DNA]</scope>
    <source>
        <strain evidence="3">DT43</strain>
    </source>
</reference>
<feature type="region of interest" description="Disordered" evidence="1">
    <location>
        <begin position="84"/>
        <end position="104"/>
    </location>
</feature>
<evidence type="ECO:0000256" key="1">
    <source>
        <dbReference type="SAM" id="MobiDB-lite"/>
    </source>
</evidence>
<keyword evidence="3" id="KW-1185">Reference proteome</keyword>
<dbReference type="Proteomes" id="UP001596012">
    <property type="component" value="Unassembled WGS sequence"/>
</dbReference>
<dbReference type="EMBL" id="JBHSFG010000041">
    <property type="protein sequence ID" value="MFC4467648.1"/>
    <property type="molecule type" value="Genomic_DNA"/>
</dbReference>
<proteinExistence type="predicted"/>
<comment type="caution">
    <text evidence="2">The sequence shown here is derived from an EMBL/GenBank/DDBJ whole genome shotgun (WGS) entry which is preliminary data.</text>
</comment>
<evidence type="ECO:0000313" key="3">
    <source>
        <dbReference type="Proteomes" id="UP001596012"/>
    </source>
</evidence>
<dbReference type="RefSeq" id="WP_386345095.1">
    <property type="nucleotide sequence ID" value="NZ_JBHSFG010000041.1"/>
</dbReference>
<accession>A0ABV8YUH7</accession>
<sequence length="156" mass="17241">MYDIRDLAALVAPPITRNTRDLAQATQEKQDRKKKRLGLTTPALRRTRPAMWQQPAGDGPLDVLAANLQFADILEPHGFTFVGTNSEGRQRWKRPTAGGDSSSSAYSLLCDDHVAVNWSERSDLPVGTQPSGRKLTIGDLWAPANQRSHRGERCPP</sequence>
<gene>
    <name evidence="2" type="ORF">ACFPH6_24485</name>
</gene>
<feature type="region of interest" description="Disordered" evidence="1">
    <location>
        <begin position="19"/>
        <end position="39"/>
    </location>
</feature>
<protein>
    <submittedName>
        <fullName evidence="2">Uncharacterized protein</fullName>
    </submittedName>
</protein>
<feature type="region of interest" description="Disordered" evidence="1">
    <location>
        <begin position="120"/>
        <end position="156"/>
    </location>
</feature>